<dbReference type="InterPro" id="IPR036864">
    <property type="entry name" value="Zn2-C6_fun-type_DNA-bd_sf"/>
</dbReference>
<dbReference type="EMBL" id="CVMT01000012">
    <property type="protein sequence ID" value="CRG92453.1"/>
    <property type="molecule type" value="Genomic_DNA"/>
</dbReference>
<dbReference type="InterPro" id="IPR036236">
    <property type="entry name" value="Znf_C2H2_sf"/>
</dbReference>
<dbReference type="InterPro" id="IPR001138">
    <property type="entry name" value="Zn2Cys6_DnaBD"/>
</dbReference>
<feature type="domain" description="C2H2-type" evidence="12">
    <location>
        <begin position="48"/>
        <end position="70"/>
    </location>
</feature>
<dbReference type="GO" id="GO:0003677">
    <property type="term" value="F:DNA binding"/>
    <property type="evidence" value="ECO:0007669"/>
    <property type="project" value="UniProtKB-KW"/>
</dbReference>
<dbReference type="SUPFAM" id="SSF57701">
    <property type="entry name" value="Zn2/Cys6 DNA-binding domain"/>
    <property type="match status" value="1"/>
</dbReference>
<feature type="compositionally biased region" description="Polar residues" evidence="10">
    <location>
        <begin position="158"/>
        <end position="167"/>
    </location>
</feature>
<keyword evidence="6" id="KW-0238">DNA-binding</keyword>
<dbReference type="CDD" id="cd00067">
    <property type="entry name" value="GAL4"/>
    <property type="match status" value="1"/>
</dbReference>
<dbReference type="OrthoDB" id="40579at2759"/>
<keyword evidence="2" id="KW-0677">Repeat</keyword>
<evidence type="ECO:0000256" key="2">
    <source>
        <dbReference type="ARBA" id="ARBA00022737"/>
    </source>
</evidence>
<dbReference type="OMA" id="HWAAQGT"/>
<accession>A0A0U1M9X9</accession>
<dbReference type="AlphaFoldDB" id="A0A0U1M9X9"/>
<dbReference type="Gene3D" id="4.10.240.10">
    <property type="entry name" value="Zn(2)-C6 fungal-type DNA-binding domain"/>
    <property type="match status" value="1"/>
</dbReference>
<evidence type="ECO:0000259" key="11">
    <source>
        <dbReference type="PROSITE" id="PS50048"/>
    </source>
</evidence>
<evidence type="ECO:0000313" key="14">
    <source>
        <dbReference type="Proteomes" id="UP000054383"/>
    </source>
</evidence>
<keyword evidence="3 9" id="KW-0863">Zinc-finger</keyword>
<dbReference type="GO" id="GO:0006351">
    <property type="term" value="P:DNA-templated transcription"/>
    <property type="evidence" value="ECO:0007669"/>
    <property type="project" value="InterPro"/>
</dbReference>
<dbReference type="GO" id="GO:0000981">
    <property type="term" value="F:DNA-binding transcription factor activity, RNA polymerase II-specific"/>
    <property type="evidence" value="ECO:0007669"/>
    <property type="project" value="InterPro"/>
</dbReference>
<name>A0A0U1M9X9_TALIS</name>
<keyword evidence="14" id="KW-1185">Reference proteome</keyword>
<dbReference type="GO" id="GO:0008270">
    <property type="term" value="F:zinc ion binding"/>
    <property type="evidence" value="ECO:0007669"/>
    <property type="project" value="UniProtKB-KW"/>
</dbReference>
<organism evidence="13 14">
    <name type="scientific">Talaromyces islandicus</name>
    <name type="common">Penicillium islandicum</name>
    <dbReference type="NCBI Taxonomy" id="28573"/>
    <lineage>
        <taxon>Eukaryota</taxon>
        <taxon>Fungi</taxon>
        <taxon>Dikarya</taxon>
        <taxon>Ascomycota</taxon>
        <taxon>Pezizomycotina</taxon>
        <taxon>Eurotiomycetes</taxon>
        <taxon>Eurotiomycetidae</taxon>
        <taxon>Eurotiales</taxon>
        <taxon>Trichocomaceae</taxon>
        <taxon>Talaromyces</taxon>
        <taxon>Talaromyces sect. Islandici</taxon>
    </lineage>
</organism>
<keyword evidence="1" id="KW-0479">Metal-binding</keyword>
<dbReference type="STRING" id="28573.A0A0U1M9X9"/>
<dbReference type="Proteomes" id="UP000054383">
    <property type="component" value="Unassembled WGS sequence"/>
</dbReference>
<dbReference type="CDD" id="cd12148">
    <property type="entry name" value="fungal_TF_MHR"/>
    <property type="match status" value="1"/>
</dbReference>
<evidence type="ECO:0000256" key="7">
    <source>
        <dbReference type="ARBA" id="ARBA00023163"/>
    </source>
</evidence>
<evidence type="ECO:0000256" key="4">
    <source>
        <dbReference type="ARBA" id="ARBA00022833"/>
    </source>
</evidence>
<dbReference type="Pfam" id="PF00096">
    <property type="entry name" value="zf-C2H2"/>
    <property type="match status" value="1"/>
</dbReference>
<evidence type="ECO:0000256" key="3">
    <source>
        <dbReference type="ARBA" id="ARBA00022771"/>
    </source>
</evidence>
<dbReference type="SMART" id="SM00066">
    <property type="entry name" value="GAL4"/>
    <property type="match status" value="1"/>
</dbReference>
<dbReference type="PROSITE" id="PS50048">
    <property type="entry name" value="ZN2_CY6_FUNGAL_2"/>
    <property type="match status" value="1"/>
</dbReference>
<proteinExistence type="predicted"/>
<dbReference type="Pfam" id="PF04082">
    <property type="entry name" value="Fungal_trans"/>
    <property type="match status" value="1"/>
</dbReference>
<evidence type="ECO:0000256" key="8">
    <source>
        <dbReference type="ARBA" id="ARBA00023242"/>
    </source>
</evidence>
<dbReference type="SUPFAM" id="SSF57667">
    <property type="entry name" value="beta-beta-alpha zinc fingers"/>
    <property type="match status" value="1"/>
</dbReference>
<keyword evidence="7" id="KW-0804">Transcription</keyword>
<keyword evidence="4" id="KW-0862">Zinc</keyword>
<dbReference type="Gene3D" id="3.30.160.60">
    <property type="entry name" value="Classic Zinc Finger"/>
    <property type="match status" value="2"/>
</dbReference>
<evidence type="ECO:0000313" key="13">
    <source>
        <dbReference type="EMBL" id="CRG92453.1"/>
    </source>
</evidence>
<protein>
    <submittedName>
        <fullName evidence="13">Uncharacterized protein</fullName>
    </submittedName>
</protein>
<feature type="domain" description="C2H2-type" evidence="12">
    <location>
        <begin position="18"/>
        <end position="47"/>
    </location>
</feature>
<dbReference type="InterPro" id="IPR013087">
    <property type="entry name" value="Znf_C2H2_type"/>
</dbReference>
<evidence type="ECO:0000256" key="1">
    <source>
        <dbReference type="ARBA" id="ARBA00022723"/>
    </source>
</evidence>
<feature type="compositionally biased region" description="Basic and acidic residues" evidence="10">
    <location>
        <begin position="125"/>
        <end position="141"/>
    </location>
</feature>
<evidence type="ECO:0000256" key="9">
    <source>
        <dbReference type="PROSITE-ProRule" id="PRU00042"/>
    </source>
</evidence>
<feature type="region of interest" description="Disordered" evidence="10">
    <location>
        <begin position="119"/>
        <end position="189"/>
    </location>
</feature>
<keyword evidence="5" id="KW-0805">Transcription regulation</keyword>
<dbReference type="SMART" id="SM00355">
    <property type="entry name" value="ZnF_C2H2"/>
    <property type="match status" value="2"/>
</dbReference>
<dbReference type="PROSITE" id="PS50157">
    <property type="entry name" value="ZINC_FINGER_C2H2_2"/>
    <property type="match status" value="2"/>
</dbReference>
<dbReference type="PANTHER" id="PTHR47660">
    <property type="entry name" value="TRANSCRIPTION FACTOR WITH C2H2 AND ZN(2)-CYS(6) DNA BINDING DOMAIN (EUROFUNG)-RELATED-RELATED"/>
    <property type="match status" value="1"/>
</dbReference>
<gene>
    <name evidence="13" type="ORF">PISL3812_09513</name>
</gene>
<feature type="domain" description="Zn(2)-C6 fungal-type" evidence="11">
    <location>
        <begin position="83"/>
        <end position="112"/>
    </location>
</feature>
<evidence type="ECO:0000256" key="6">
    <source>
        <dbReference type="ARBA" id="ARBA00023125"/>
    </source>
</evidence>
<dbReference type="FunFam" id="3.30.160.60:FF:000100">
    <property type="entry name" value="Zinc finger 45-like"/>
    <property type="match status" value="1"/>
</dbReference>
<keyword evidence="8" id="KW-0539">Nucleus</keyword>
<evidence type="ECO:0000259" key="12">
    <source>
        <dbReference type="PROSITE" id="PS50157"/>
    </source>
</evidence>
<dbReference type="InterPro" id="IPR007219">
    <property type="entry name" value="XnlR_reg_dom"/>
</dbReference>
<evidence type="ECO:0000256" key="5">
    <source>
        <dbReference type="ARBA" id="ARBA00023015"/>
    </source>
</evidence>
<dbReference type="PROSITE" id="PS00463">
    <property type="entry name" value="ZN2_CY6_FUNGAL_1"/>
    <property type="match status" value="1"/>
</dbReference>
<reference evidence="13 14" key="1">
    <citation type="submission" date="2015-04" db="EMBL/GenBank/DDBJ databases">
        <authorList>
            <person name="Syromyatnikov M.Y."/>
            <person name="Popov V.N."/>
        </authorList>
    </citation>
    <scope>NUCLEOTIDE SEQUENCE [LARGE SCALE GENOMIC DNA]</scope>
    <source>
        <strain evidence="13">WF-38-12</strain>
    </source>
</reference>
<feature type="compositionally biased region" description="Polar residues" evidence="10">
    <location>
        <begin position="178"/>
        <end position="188"/>
    </location>
</feature>
<dbReference type="Pfam" id="PF00172">
    <property type="entry name" value="Zn_clus"/>
    <property type="match status" value="1"/>
</dbReference>
<sequence length="824" mass="91647">MGTDFPPARRAAPASGPFACNNPDCGKSFLRKEHLNRHLLTHTSSRPHKCFICSRSFARSDILTRHVLQHNVPPDGAKRTPLACQTCRRRKTKCDSNYPCSACADMGEPCVREPSSMQAISPMTRDGRRSSHSAGEEKRVGEASGGDEDVDVRETGMILSSSSTEATSPRMRPEWTAPITSSGSNSVADSRLSAGSMDLDSLQPLAETVARTAIIEMSPGITLPTPTPSRTPSLYFGDAPSLLGFPFELPLPPSTEPGDQFPALRSTELQIGDSTNFAPPSRAMSSAPAGSGRIPALDRFTPASMGWLHRSDALASQVQLIIAQIKSAEFDHFHQAWPLLHVPTFTAERPSTLLTSALSNLSMWMQNANRHHLVPYAINQELTRAFMLKTTEEALTNKPATDIPLQTLQALIITLIYAILGDAPTSTLNWVAQWTDIAVSTFRRLGVLNDRWLPEDQGQLTEERWVQAEQMKRLVYTVLRIDTYLCIILDRPPTLRYQEIRLSLPVSDDLWRAETREARTRLHWYEPAGRTRSAFSTMIRDGLETQGFMTGYLRMPRLSLDDNHFSLCAFMSELWGICRETHEEHHLNYRSPELNRTVDRVRTWKGYLQDWRAQIEQTDDLENTFFTDTSGDVSPFLGLNLTLYHLASLKVYANLRLLEYKRCCANCHDADVENGIGAWAQSADGREAVYHAVQLKRIYEHQSTFYKLSDHRLSNVLGPAGLLASAMVLCFYSSKISTVAAGGSGADSDDAVVPPGETMELAQSKLVGTPEYETWISQGGLVTVDGVLLHVFSVPRLSSWYHDQLASSPAYSSRLINFLLTLKT</sequence>
<dbReference type="PROSITE" id="PS00028">
    <property type="entry name" value="ZINC_FINGER_C2H2_1"/>
    <property type="match status" value="2"/>
</dbReference>
<evidence type="ECO:0000256" key="10">
    <source>
        <dbReference type="SAM" id="MobiDB-lite"/>
    </source>
</evidence>